<evidence type="ECO:0000256" key="9">
    <source>
        <dbReference type="ARBA" id="ARBA00023242"/>
    </source>
</evidence>
<comment type="similarity">
    <text evidence="4">Belongs to the NMI family.</text>
</comment>
<evidence type="ECO:0000256" key="4">
    <source>
        <dbReference type="ARBA" id="ARBA00010081"/>
    </source>
</evidence>
<evidence type="ECO:0000256" key="2">
    <source>
        <dbReference type="ARBA" id="ARBA00004496"/>
    </source>
</evidence>
<sequence length="503" mass="56481">MLPEKVVWNKQLKHTFSRIMSQFVPARCSHGLARPGPALPVSAWPPAPWGRPSGRAGSRGAEEEEEEGAAFLHVISRKRTPRGAGEPAGKRKRKAEGQGKREGRRRRGGLGAARDPAAPQVSMDLSSSLLPLEDNGFCMTTPGPSDTSKDEMESLKQELQKWKERLENAEKVKADLQVCKLSADKEYVKLQDELTSLKELEENLHKESIKSKDIHEKELCVLNQENSKLKKEIEKLKEDLAECNSELSWDGKIEKKVADMKVEFTHMEDAKDDFSDINTRCVFSVTSKIPFKLNQNQALLTFEDAEVAQRLIKTGKHTLNLDRKTTDVKAMPFALGMGIKFELHVTISGKKIDVSEVPELSIPDDWVRDKLELNFYKSEHGGGEVENVKYDKKSRTAVITFLKPGAANGFVRSTKCPFFVNGRQYRLHVSPSTNVHMEKLQLYSGISKNSILLKGIAETEDDEESVQDMIEIHFQKPSNGGGETERIKYVSKGATWVCFEEDA</sequence>
<keyword evidence="6" id="KW-0964">Secreted</keyword>
<organism evidence="14 15">
    <name type="scientific">Anser brachyrhynchus</name>
    <name type="common">Pink-footed goose</name>
    <dbReference type="NCBI Taxonomy" id="132585"/>
    <lineage>
        <taxon>Eukaryota</taxon>
        <taxon>Metazoa</taxon>
        <taxon>Chordata</taxon>
        <taxon>Craniata</taxon>
        <taxon>Vertebrata</taxon>
        <taxon>Euteleostomi</taxon>
        <taxon>Archelosauria</taxon>
        <taxon>Archosauria</taxon>
        <taxon>Dinosauria</taxon>
        <taxon>Saurischia</taxon>
        <taxon>Theropoda</taxon>
        <taxon>Coelurosauria</taxon>
        <taxon>Aves</taxon>
        <taxon>Neognathae</taxon>
        <taxon>Galloanserae</taxon>
        <taxon>Anseriformes</taxon>
        <taxon>Anatidae</taxon>
        <taxon>Anserinae</taxon>
        <taxon>Anser</taxon>
    </lineage>
</organism>
<dbReference type="InterPro" id="IPR009938">
    <property type="entry name" value="Nmi/IFP35_N"/>
</dbReference>
<feature type="domain" description="Nmi/IFP 35" evidence="13">
    <location>
        <begin position="222"/>
        <end position="295"/>
    </location>
</feature>
<feature type="coiled-coil region" evidence="10">
    <location>
        <begin position="145"/>
        <end position="246"/>
    </location>
</feature>
<evidence type="ECO:0000256" key="7">
    <source>
        <dbReference type="ARBA" id="ARBA00022588"/>
    </source>
</evidence>
<dbReference type="Pfam" id="PF07334">
    <property type="entry name" value="IFP_35_N"/>
    <property type="match status" value="1"/>
</dbReference>
<reference evidence="14" key="2">
    <citation type="submission" date="2025-09" db="UniProtKB">
        <authorList>
            <consortium name="Ensembl"/>
        </authorList>
    </citation>
    <scope>IDENTIFICATION</scope>
</reference>
<dbReference type="Pfam" id="PF07292">
    <property type="entry name" value="NID"/>
    <property type="match status" value="2"/>
</dbReference>
<feature type="domain" description="NID" evidence="12">
    <location>
        <begin position="298"/>
        <end position="387"/>
    </location>
</feature>
<evidence type="ECO:0000256" key="5">
    <source>
        <dbReference type="ARBA" id="ARBA00022490"/>
    </source>
</evidence>
<dbReference type="InterPro" id="IPR009909">
    <property type="entry name" value="Nmi/IFP35_dom"/>
</dbReference>
<dbReference type="FunFam" id="3.30.70.330:FF:000300">
    <property type="entry name" value="Interferon-induced protein 35"/>
    <property type="match status" value="1"/>
</dbReference>
<protein>
    <recommendedName>
        <fullName evidence="16">N-myc and STAT interactor</fullName>
    </recommendedName>
</protein>
<evidence type="ECO:0000256" key="11">
    <source>
        <dbReference type="SAM" id="MobiDB-lite"/>
    </source>
</evidence>
<evidence type="ECO:0000256" key="10">
    <source>
        <dbReference type="SAM" id="Coils"/>
    </source>
</evidence>
<evidence type="ECO:0000313" key="14">
    <source>
        <dbReference type="Ensembl" id="ENSABRP00000011135.1"/>
    </source>
</evidence>
<dbReference type="Proteomes" id="UP000694426">
    <property type="component" value="Unplaced"/>
</dbReference>
<evidence type="ECO:0000256" key="1">
    <source>
        <dbReference type="ARBA" id="ARBA00004123"/>
    </source>
</evidence>
<evidence type="ECO:0000256" key="8">
    <source>
        <dbReference type="ARBA" id="ARBA00022859"/>
    </source>
</evidence>
<dbReference type="GO" id="GO:0005634">
    <property type="term" value="C:nucleus"/>
    <property type="evidence" value="ECO:0007669"/>
    <property type="project" value="UniProtKB-SubCell"/>
</dbReference>
<evidence type="ECO:0000256" key="3">
    <source>
        <dbReference type="ARBA" id="ARBA00004613"/>
    </source>
</evidence>
<keyword evidence="5" id="KW-0963">Cytoplasm</keyword>
<dbReference type="PANTHER" id="PTHR15225">
    <property type="entry name" value="INTERFERON-INDUCED PROTEIN 35/NMI N-MYC/STAT INTERACTING PROTEIN"/>
    <property type="match status" value="1"/>
</dbReference>
<name>A0A8B9BYH4_9AVES</name>
<keyword evidence="10" id="KW-0175">Coiled coil</keyword>
<dbReference type="GO" id="GO:0045088">
    <property type="term" value="P:regulation of innate immune response"/>
    <property type="evidence" value="ECO:0007669"/>
    <property type="project" value="UniProtKB-ARBA"/>
</dbReference>
<accession>A0A8B9BYH4</accession>
<feature type="domain" description="NID" evidence="12">
    <location>
        <begin position="397"/>
        <end position="485"/>
    </location>
</feature>
<dbReference type="Ensembl" id="ENSABRT00000015940.1">
    <property type="protein sequence ID" value="ENSABRP00000011135.1"/>
    <property type="gene ID" value="ENSABRG00000010005.1"/>
</dbReference>
<dbReference type="GeneTree" id="ENSGT00530000063686"/>
<dbReference type="GO" id="GO:0005737">
    <property type="term" value="C:cytoplasm"/>
    <property type="evidence" value="ECO:0007669"/>
    <property type="project" value="UniProtKB-SubCell"/>
</dbReference>
<feature type="compositionally biased region" description="Low complexity" evidence="11">
    <location>
        <begin position="50"/>
        <end position="59"/>
    </location>
</feature>
<keyword evidence="8" id="KW-0391">Immunity</keyword>
<reference evidence="14" key="1">
    <citation type="submission" date="2025-08" db="UniProtKB">
        <authorList>
            <consortium name="Ensembl"/>
        </authorList>
    </citation>
    <scope>IDENTIFICATION</scope>
</reference>
<evidence type="ECO:0000256" key="6">
    <source>
        <dbReference type="ARBA" id="ARBA00022525"/>
    </source>
</evidence>
<evidence type="ECO:0008006" key="16">
    <source>
        <dbReference type="Google" id="ProtNLM"/>
    </source>
</evidence>
<keyword evidence="7" id="KW-0399">Innate immunity</keyword>
<dbReference type="GO" id="GO:0005615">
    <property type="term" value="C:extracellular space"/>
    <property type="evidence" value="ECO:0007669"/>
    <property type="project" value="UniProtKB-ARBA"/>
</dbReference>
<dbReference type="InterPro" id="IPR012677">
    <property type="entry name" value="Nucleotide-bd_a/b_plait_sf"/>
</dbReference>
<evidence type="ECO:0000259" key="13">
    <source>
        <dbReference type="Pfam" id="PF07334"/>
    </source>
</evidence>
<dbReference type="Gene3D" id="3.30.70.330">
    <property type="match status" value="1"/>
</dbReference>
<dbReference type="PANTHER" id="PTHR15225:SF4">
    <property type="entry name" value="N-MYC-INTERACTOR"/>
    <property type="match status" value="1"/>
</dbReference>
<keyword evidence="9" id="KW-0539">Nucleus</keyword>
<dbReference type="GO" id="GO:0045087">
    <property type="term" value="P:innate immune response"/>
    <property type="evidence" value="ECO:0007669"/>
    <property type="project" value="UniProtKB-KW"/>
</dbReference>
<evidence type="ECO:0000259" key="12">
    <source>
        <dbReference type="Pfam" id="PF07292"/>
    </source>
</evidence>
<comment type="subcellular location">
    <subcellularLocation>
        <location evidence="2">Cytoplasm</location>
    </subcellularLocation>
    <subcellularLocation>
        <location evidence="1">Nucleus</location>
    </subcellularLocation>
    <subcellularLocation>
        <location evidence="3">Secreted</location>
    </subcellularLocation>
</comment>
<keyword evidence="15" id="KW-1185">Reference proteome</keyword>
<feature type="region of interest" description="Disordered" evidence="11">
    <location>
        <begin position="39"/>
        <end position="121"/>
    </location>
</feature>
<proteinExistence type="inferred from homology"/>
<dbReference type="AlphaFoldDB" id="A0A8B9BYH4"/>
<evidence type="ECO:0000313" key="15">
    <source>
        <dbReference type="Proteomes" id="UP000694426"/>
    </source>
</evidence>